<keyword evidence="1" id="KW-0732">Signal</keyword>
<organism evidence="2 3">
    <name type="scientific">Solanum pinnatisectum</name>
    <name type="common">tansyleaf nightshade</name>
    <dbReference type="NCBI Taxonomy" id="50273"/>
    <lineage>
        <taxon>Eukaryota</taxon>
        <taxon>Viridiplantae</taxon>
        <taxon>Streptophyta</taxon>
        <taxon>Embryophyta</taxon>
        <taxon>Tracheophyta</taxon>
        <taxon>Spermatophyta</taxon>
        <taxon>Magnoliopsida</taxon>
        <taxon>eudicotyledons</taxon>
        <taxon>Gunneridae</taxon>
        <taxon>Pentapetalae</taxon>
        <taxon>asterids</taxon>
        <taxon>lamiids</taxon>
        <taxon>Solanales</taxon>
        <taxon>Solanaceae</taxon>
        <taxon>Solanoideae</taxon>
        <taxon>Solaneae</taxon>
        <taxon>Solanum</taxon>
    </lineage>
</organism>
<feature type="signal peptide" evidence="1">
    <location>
        <begin position="1"/>
        <end position="26"/>
    </location>
</feature>
<proteinExistence type="predicted"/>
<comment type="caution">
    <text evidence="2">The sequence shown here is derived from an EMBL/GenBank/DDBJ whole genome shotgun (WGS) entry which is preliminary data.</text>
</comment>
<name>A0AAV9KJQ5_9SOLN</name>
<evidence type="ECO:0008006" key="4">
    <source>
        <dbReference type="Google" id="ProtNLM"/>
    </source>
</evidence>
<accession>A0AAV9KJQ5</accession>
<evidence type="ECO:0000313" key="3">
    <source>
        <dbReference type="Proteomes" id="UP001311915"/>
    </source>
</evidence>
<protein>
    <recommendedName>
        <fullName evidence="4">Secreted protein</fullName>
    </recommendedName>
</protein>
<feature type="chain" id="PRO_5043586480" description="Secreted protein" evidence="1">
    <location>
        <begin position="27"/>
        <end position="113"/>
    </location>
</feature>
<sequence>MIQAKTVLVLSLLVTLLLSRYCKTSASTDIPPSTFKPPSQTLPLEEGRIRCPKTQDINAQIKRRARIVPFTPNVSSRQRSRSSSAMGKQISSLQFLLALLAMLEQKYGESRLA</sequence>
<evidence type="ECO:0000256" key="1">
    <source>
        <dbReference type="SAM" id="SignalP"/>
    </source>
</evidence>
<dbReference type="Proteomes" id="UP001311915">
    <property type="component" value="Unassembled WGS sequence"/>
</dbReference>
<dbReference type="AlphaFoldDB" id="A0AAV9KJQ5"/>
<reference evidence="2 3" key="1">
    <citation type="submission" date="2023-10" db="EMBL/GenBank/DDBJ databases">
        <title>Genome-Wide Identification Analysis in wild type Solanum Pinnatisectum Reveals Some Genes Defensing Phytophthora Infestans.</title>
        <authorList>
            <person name="Sun C."/>
        </authorList>
    </citation>
    <scope>NUCLEOTIDE SEQUENCE [LARGE SCALE GENOMIC DNA]</scope>
    <source>
        <strain evidence="2">LQN</strain>
        <tissue evidence="2">Leaf</tissue>
    </source>
</reference>
<dbReference type="EMBL" id="JAWPEI010000010">
    <property type="protein sequence ID" value="KAK4712845.1"/>
    <property type="molecule type" value="Genomic_DNA"/>
</dbReference>
<keyword evidence="3" id="KW-1185">Reference proteome</keyword>
<evidence type="ECO:0000313" key="2">
    <source>
        <dbReference type="EMBL" id="KAK4712845.1"/>
    </source>
</evidence>
<gene>
    <name evidence="2" type="ORF">R3W88_018752</name>
</gene>